<dbReference type="InterPro" id="IPR053202">
    <property type="entry name" value="EGF_Rcpt_Signaling_Reg"/>
</dbReference>
<dbReference type="GO" id="GO:0005789">
    <property type="term" value="C:endoplasmic reticulum membrane"/>
    <property type="evidence" value="ECO:0007669"/>
    <property type="project" value="TreeGrafter"/>
</dbReference>
<evidence type="ECO:0000256" key="1">
    <source>
        <dbReference type="SAM" id="MobiDB-lite"/>
    </source>
</evidence>
<accession>A0AAN8ZS68</accession>
<dbReference type="Proteomes" id="UP001381693">
    <property type="component" value="Unassembled WGS sequence"/>
</dbReference>
<comment type="caution">
    <text evidence="2">The sequence shown here is derived from an EMBL/GenBank/DDBJ whole genome shotgun (WGS) entry which is preliminary data.</text>
</comment>
<reference evidence="2 3" key="1">
    <citation type="submission" date="2023-11" db="EMBL/GenBank/DDBJ databases">
        <title>Halocaridina rubra genome assembly.</title>
        <authorList>
            <person name="Smith C."/>
        </authorList>
    </citation>
    <scope>NUCLEOTIDE SEQUENCE [LARGE SCALE GENOMIC DNA]</scope>
    <source>
        <strain evidence="2">EP-1</strain>
        <tissue evidence="2">Whole</tissue>
    </source>
</reference>
<gene>
    <name evidence="2" type="ORF">SK128_028052</name>
</gene>
<protein>
    <submittedName>
        <fullName evidence="2">Uncharacterized protein</fullName>
    </submittedName>
</protein>
<organism evidence="2 3">
    <name type="scientific">Halocaridina rubra</name>
    <name type="common">Hawaiian red shrimp</name>
    <dbReference type="NCBI Taxonomy" id="373956"/>
    <lineage>
        <taxon>Eukaryota</taxon>
        <taxon>Metazoa</taxon>
        <taxon>Ecdysozoa</taxon>
        <taxon>Arthropoda</taxon>
        <taxon>Crustacea</taxon>
        <taxon>Multicrustacea</taxon>
        <taxon>Malacostraca</taxon>
        <taxon>Eumalacostraca</taxon>
        <taxon>Eucarida</taxon>
        <taxon>Decapoda</taxon>
        <taxon>Pleocyemata</taxon>
        <taxon>Caridea</taxon>
        <taxon>Atyoidea</taxon>
        <taxon>Atyidae</taxon>
        <taxon>Halocaridina</taxon>
    </lineage>
</organism>
<sequence length="108" mass="12139">MIEAAPSVTHQQGLDPEDPPWRNITSYKTIQQNIQALFGKLYGGTFVEIGAQDGMWLSNTWWLESFRNWRGLLVEADPDNYLGLRLSPRLSPTLPACAVEGYSVKKVS</sequence>
<dbReference type="AlphaFoldDB" id="A0AAN8ZS68"/>
<dbReference type="PANTHER" id="PTHR34009">
    <property type="entry name" value="PROTEIN STAR"/>
    <property type="match status" value="1"/>
</dbReference>
<dbReference type="GO" id="GO:0005794">
    <property type="term" value="C:Golgi apparatus"/>
    <property type="evidence" value="ECO:0007669"/>
    <property type="project" value="TreeGrafter"/>
</dbReference>
<keyword evidence="3" id="KW-1185">Reference proteome</keyword>
<dbReference type="GO" id="GO:0031902">
    <property type="term" value="C:late endosome membrane"/>
    <property type="evidence" value="ECO:0007669"/>
    <property type="project" value="TreeGrafter"/>
</dbReference>
<dbReference type="GO" id="GO:0005886">
    <property type="term" value="C:plasma membrane"/>
    <property type="evidence" value="ECO:0007669"/>
    <property type="project" value="TreeGrafter"/>
</dbReference>
<evidence type="ECO:0000313" key="2">
    <source>
        <dbReference type="EMBL" id="KAK7066381.1"/>
    </source>
</evidence>
<proteinExistence type="predicted"/>
<feature type="region of interest" description="Disordered" evidence="1">
    <location>
        <begin position="1"/>
        <end position="21"/>
    </location>
</feature>
<dbReference type="GO" id="GO:0006888">
    <property type="term" value="P:endoplasmic reticulum to Golgi vesicle-mediated transport"/>
    <property type="evidence" value="ECO:0007669"/>
    <property type="project" value="TreeGrafter"/>
</dbReference>
<dbReference type="PANTHER" id="PTHR34009:SF2">
    <property type="entry name" value="PROTEIN STAR"/>
    <property type="match status" value="1"/>
</dbReference>
<dbReference type="GO" id="GO:0016197">
    <property type="term" value="P:endosomal transport"/>
    <property type="evidence" value="ECO:0007669"/>
    <property type="project" value="TreeGrafter"/>
</dbReference>
<evidence type="ECO:0000313" key="3">
    <source>
        <dbReference type="Proteomes" id="UP001381693"/>
    </source>
</evidence>
<dbReference type="EMBL" id="JAXCGZ010019235">
    <property type="protein sequence ID" value="KAK7066381.1"/>
    <property type="molecule type" value="Genomic_DNA"/>
</dbReference>
<name>A0AAN8ZS68_HALRR</name>